<dbReference type="SUPFAM" id="SSF47336">
    <property type="entry name" value="ACP-like"/>
    <property type="match status" value="1"/>
</dbReference>
<dbReference type="InterPro" id="IPR036736">
    <property type="entry name" value="ACP-like_sf"/>
</dbReference>
<organism evidence="2 3">
    <name type="scientific">Kitasatospora cineracea</name>
    <dbReference type="NCBI Taxonomy" id="88074"/>
    <lineage>
        <taxon>Bacteria</taxon>
        <taxon>Bacillati</taxon>
        <taxon>Actinomycetota</taxon>
        <taxon>Actinomycetes</taxon>
        <taxon>Kitasatosporales</taxon>
        <taxon>Streptomycetaceae</taxon>
        <taxon>Kitasatospora</taxon>
    </lineage>
</organism>
<sequence>MREWSLDEIGTTIRTMLTEDLYLPLDPAAIRPDVDLVDDLGLGSLDLSELRGLCENRFGVPIAETDFNPVHFHSVDTLSALLAHSLGRRPAPAA</sequence>
<dbReference type="RefSeq" id="WP_123564190.1">
    <property type="nucleotide sequence ID" value="NZ_RJVJ01000004.1"/>
</dbReference>
<proteinExistence type="predicted"/>
<evidence type="ECO:0000259" key="1">
    <source>
        <dbReference type="PROSITE" id="PS50075"/>
    </source>
</evidence>
<reference evidence="2 3" key="1">
    <citation type="submission" date="2018-11" db="EMBL/GenBank/DDBJ databases">
        <title>Sequencing the genomes of 1000 actinobacteria strains.</title>
        <authorList>
            <person name="Klenk H.-P."/>
        </authorList>
    </citation>
    <scope>NUCLEOTIDE SEQUENCE [LARGE SCALE GENOMIC DNA]</scope>
    <source>
        <strain evidence="2 3">DSM 44780</strain>
    </source>
</reference>
<dbReference type="Pfam" id="PF00550">
    <property type="entry name" value="PP-binding"/>
    <property type="match status" value="1"/>
</dbReference>
<name>A0A8G1UE45_9ACTN</name>
<feature type="domain" description="Carrier" evidence="1">
    <location>
        <begin position="7"/>
        <end position="86"/>
    </location>
</feature>
<dbReference type="AlphaFoldDB" id="A0A8G1UE45"/>
<dbReference type="InterPro" id="IPR009081">
    <property type="entry name" value="PP-bd_ACP"/>
</dbReference>
<comment type="caution">
    <text evidence="2">The sequence shown here is derived from an EMBL/GenBank/DDBJ whole genome shotgun (WGS) entry which is preliminary data.</text>
</comment>
<dbReference type="Proteomes" id="UP000267408">
    <property type="component" value="Unassembled WGS sequence"/>
</dbReference>
<accession>A0A8G1UE45</accession>
<evidence type="ECO:0000313" key="3">
    <source>
        <dbReference type="Proteomes" id="UP000267408"/>
    </source>
</evidence>
<dbReference type="OrthoDB" id="3395095at2"/>
<gene>
    <name evidence="2" type="ORF">EDD39_7652</name>
</gene>
<dbReference type="PROSITE" id="PS50075">
    <property type="entry name" value="CARRIER"/>
    <property type="match status" value="1"/>
</dbReference>
<dbReference type="EMBL" id="RJVJ01000004">
    <property type="protein sequence ID" value="ROR34091.1"/>
    <property type="molecule type" value="Genomic_DNA"/>
</dbReference>
<evidence type="ECO:0000313" key="2">
    <source>
        <dbReference type="EMBL" id="ROR34091.1"/>
    </source>
</evidence>
<protein>
    <submittedName>
        <fullName evidence="2">Acyl carrier protein</fullName>
    </submittedName>
</protein>
<dbReference type="Gene3D" id="1.10.1200.10">
    <property type="entry name" value="ACP-like"/>
    <property type="match status" value="1"/>
</dbReference>